<dbReference type="EMBL" id="CP139781">
    <property type="protein sequence ID" value="WRQ85924.1"/>
    <property type="molecule type" value="Genomic_DNA"/>
</dbReference>
<dbReference type="Proteomes" id="UP000738431">
    <property type="component" value="Chromosome"/>
</dbReference>
<feature type="domain" description="Mandelate racemase/muconate lactonizing enzyme C-terminal" evidence="6">
    <location>
        <begin position="138"/>
        <end position="237"/>
    </location>
</feature>
<evidence type="ECO:0000313" key="7">
    <source>
        <dbReference type="EMBL" id="WRQ85924.1"/>
    </source>
</evidence>
<dbReference type="Pfam" id="PF02746">
    <property type="entry name" value="MR_MLE_N"/>
    <property type="match status" value="1"/>
</dbReference>
<evidence type="ECO:0000313" key="8">
    <source>
        <dbReference type="Proteomes" id="UP000738431"/>
    </source>
</evidence>
<sequence>MPELSLTEHHFTKRVPLTISRGTSTHTHVFLLRWQEDGVEGLGEAVPIAIDDRPQTADRIREAFATHRAWLAGSTAWERLEIDRRLWAADAPAAFIAAVNLALYDWWGRRLGQPVWKLLGLADQPGPLTSVTIGINSPEGAVRRLEQWQEAVEVCACKVKLGSPAGVEADKAMFAAVHAALPSGWRVSVDANGGWNLDTAIEMAEWLADFGIDHLEQPLVRGGEADLPALRARSPLPLMVDESCRTSEELATLVGGIDGINIKLMKCGGLDGALRLIHTARAHGLKVLIGCYGHTALANTAAAQLGGLVDYLDLDSHLNLLDDPFRGAELRAGRPVLPSTAGFGVSHV</sequence>
<dbReference type="SFLD" id="SFLDG00180">
    <property type="entry name" value="muconate_cycloisomerase"/>
    <property type="match status" value="1"/>
</dbReference>
<dbReference type="SMART" id="SM00922">
    <property type="entry name" value="MR_MLE"/>
    <property type="match status" value="1"/>
</dbReference>
<organism evidence="7 8">
    <name type="scientific">Actomonas aquatica</name>
    <dbReference type="NCBI Taxonomy" id="2866162"/>
    <lineage>
        <taxon>Bacteria</taxon>
        <taxon>Pseudomonadati</taxon>
        <taxon>Verrucomicrobiota</taxon>
        <taxon>Opitutia</taxon>
        <taxon>Opitutales</taxon>
        <taxon>Opitutaceae</taxon>
        <taxon>Actomonas</taxon>
    </lineage>
</organism>
<evidence type="ECO:0000259" key="6">
    <source>
        <dbReference type="SMART" id="SM00922"/>
    </source>
</evidence>
<dbReference type="RefSeq" id="WP_221031437.1">
    <property type="nucleotide sequence ID" value="NZ_CP139781.1"/>
</dbReference>
<dbReference type="PANTHER" id="PTHR48080:SF3">
    <property type="entry name" value="ENOLASE SUPERFAMILY MEMBER DDB_G0284701"/>
    <property type="match status" value="1"/>
</dbReference>
<dbReference type="Pfam" id="PF13378">
    <property type="entry name" value="MR_MLE_C"/>
    <property type="match status" value="1"/>
</dbReference>
<dbReference type="PANTHER" id="PTHR48080">
    <property type="entry name" value="D-GALACTONATE DEHYDRATASE-RELATED"/>
    <property type="match status" value="1"/>
</dbReference>
<protein>
    <recommendedName>
        <fullName evidence="5">Dipeptide epimerase</fullName>
        <ecNumber evidence="5">5.1.1.-</ecNumber>
    </recommendedName>
</protein>
<reference evidence="7 8" key="2">
    <citation type="submission" date="2023-12" db="EMBL/GenBank/DDBJ databases">
        <title>Description of an unclassified Opitutus bacterium of Verrucomicrobiota.</title>
        <authorList>
            <person name="Zhang D.-F."/>
        </authorList>
    </citation>
    <scope>NUCLEOTIDE SEQUENCE [LARGE SCALE GENOMIC DNA]</scope>
    <source>
        <strain evidence="7 8">WL0086</strain>
    </source>
</reference>
<comment type="similarity">
    <text evidence="1 5">Belongs to the mandelate racemase/muconate lactonizing enzyme family.</text>
</comment>
<dbReference type="InterPro" id="IPR018110">
    <property type="entry name" value="Mandel_Rmase/mucon_lact_enz_CS"/>
</dbReference>
<dbReference type="SUPFAM" id="SSF51604">
    <property type="entry name" value="Enolase C-terminal domain-like"/>
    <property type="match status" value="1"/>
</dbReference>
<dbReference type="SFLD" id="SFLDS00001">
    <property type="entry name" value="Enolase"/>
    <property type="match status" value="1"/>
</dbReference>
<comment type="cofactor">
    <cofactor evidence="5">
        <name>Mg(2+)</name>
        <dbReference type="ChEBI" id="CHEBI:18420"/>
    </cofactor>
    <text evidence="5">Binds 1 Mg(2+) ion per subunit.</text>
</comment>
<evidence type="ECO:0000256" key="1">
    <source>
        <dbReference type="ARBA" id="ARBA00008031"/>
    </source>
</evidence>
<keyword evidence="8" id="KW-1185">Reference proteome</keyword>
<dbReference type="InterPro" id="IPR034603">
    <property type="entry name" value="Dipeptide_epimerase"/>
</dbReference>
<dbReference type="InterPro" id="IPR013341">
    <property type="entry name" value="Mandelate_racemase_N_dom"/>
</dbReference>
<dbReference type="Gene3D" id="3.30.390.10">
    <property type="entry name" value="Enolase-like, N-terminal domain"/>
    <property type="match status" value="1"/>
</dbReference>
<accession>A0ABZ1C2Z5</accession>
<evidence type="ECO:0000256" key="2">
    <source>
        <dbReference type="ARBA" id="ARBA00022723"/>
    </source>
</evidence>
<keyword evidence="4 5" id="KW-0413">Isomerase</keyword>
<dbReference type="InterPro" id="IPR013342">
    <property type="entry name" value="Mandelate_racemase_C"/>
</dbReference>
<dbReference type="EC" id="5.1.1.-" evidence="5"/>
<dbReference type="Gene3D" id="3.20.20.120">
    <property type="entry name" value="Enolase-like C-terminal domain"/>
    <property type="match status" value="1"/>
</dbReference>
<name>A0ABZ1C2Z5_9BACT</name>
<dbReference type="PROSITE" id="PS00909">
    <property type="entry name" value="MR_MLE_2"/>
    <property type="match status" value="1"/>
</dbReference>
<dbReference type="InterPro" id="IPR034593">
    <property type="entry name" value="DgoD-like"/>
</dbReference>
<evidence type="ECO:0000256" key="5">
    <source>
        <dbReference type="RuleBase" id="RU366006"/>
    </source>
</evidence>
<reference evidence="7 8" key="1">
    <citation type="submission" date="2021-08" db="EMBL/GenBank/DDBJ databases">
        <authorList>
            <person name="Zhang D."/>
            <person name="Zhang A."/>
            <person name="Wang L."/>
        </authorList>
    </citation>
    <scope>NUCLEOTIDE SEQUENCE [LARGE SCALE GENOMIC DNA]</scope>
    <source>
        <strain evidence="7 8">WL0086</strain>
    </source>
</reference>
<dbReference type="InterPro" id="IPR029065">
    <property type="entry name" value="Enolase_C-like"/>
</dbReference>
<dbReference type="CDD" id="cd03319">
    <property type="entry name" value="L-Ala-DL-Glu_epimerase"/>
    <property type="match status" value="1"/>
</dbReference>
<dbReference type="InterPro" id="IPR029017">
    <property type="entry name" value="Enolase-like_N"/>
</dbReference>
<dbReference type="SUPFAM" id="SSF54826">
    <property type="entry name" value="Enolase N-terminal domain-like"/>
    <property type="match status" value="1"/>
</dbReference>
<evidence type="ECO:0000256" key="3">
    <source>
        <dbReference type="ARBA" id="ARBA00022842"/>
    </source>
</evidence>
<keyword evidence="3 5" id="KW-0460">Magnesium</keyword>
<keyword evidence="2 5" id="KW-0479">Metal-binding</keyword>
<proteinExistence type="inferred from homology"/>
<dbReference type="InterPro" id="IPR036849">
    <property type="entry name" value="Enolase-like_C_sf"/>
</dbReference>
<evidence type="ECO:0000256" key="4">
    <source>
        <dbReference type="ARBA" id="ARBA00023235"/>
    </source>
</evidence>
<gene>
    <name evidence="7" type="ORF">K1X11_014010</name>
</gene>